<dbReference type="Proteomes" id="UP000014073">
    <property type="component" value="Unassembled WGS sequence"/>
</dbReference>
<gene>
    <name evidence="1" type="ORF">BACCOPRO_00472</name>
</gene>
<reference evidence="1 2" key="1">
    <citation type="submission" date="2008-12" db="EMBL/GenBank/DDBJ databases">
        <authorList>
            <person name="Fulton L."/>
            <person name="Clifton S."/>
            <person name="Fulton B."/>
            <person name="Xu J."/>
            <person name="Minx P."/>
            <person name="Pepin K.H."/>
            <person name="Johnson M."/>
            <person name="Bhonagiri V."/>
            <person name="Nash W.E."/>
            <person name="Mardis E.R."/>
            <person name="Wilson R.K."/>
        </authorList>
    </citation>
    <scope>NUCLEOTIDE SEQUENCE [LARGE SCALE GENOMIC DNA]</scope>
    <source>
        <strain evidence="1 2">DSM 18228</strain>
    </source>
</reference>
<comment type="caution">
    <text evidence="1">The sequence shown here is derived from an EMBL/GenBank/DDBJ whole genome shotgun (WGS) entry which is preliminary data.</text>
</comment>
<dbReference type="HOGENOM" id="CLU_3212291_0_0_10"/>
<dbReference type="AlphaFoldDB" id="S0F526"/>
<accession>S0F526</accession>
<name>S0F526_9BACT</name>
<organism evidence="1 2">
    <name type="scientific">Phocaeicola coprophilus DSM 18228 = JCM 13818</name>
    <dbReference type="NCBI Taxonomy" id="547042"/>
    <lineage>
        <taxon>Bacteria</taxon>
        <taxon>Pseudomonadati</taxon>
        <taxon>Bacteroidota</taxon>
        <taxon>Bacteroidia</taxon>
        <taxon>Bacteroidales</taxon>
        <taxon>Bacteroidaceae</taxon>
        <taxon>Phocaeicola</taxon>
    </lineage>
</organism>
<dbReference type="EMBL" id="ACBW01000031">
    <property type="protein sequence ID" value="EEF74990.1"/>
    <property type="molecule type" value="Genomic_DNA"/>
</dbReference>
<evidence type="ECO:0000313" key="2">
    <source>
        <dbReference type="Proteomes" id="UP000014073"/>
    </source>
</evidence>
<protein>
    <submittedName>
        <fullName evidence="1">Uncharacterized protein</fullName>
    </submittedName>
</protein>
<sequence>MSSQTMSFGVSSRLGCGFSLFYKYNFLHFAFPVLSFMKSDGESD</sequence>
<keyword evidence="2" id="KW-1185">Reference proteome</keyword>
<proteinExistence type="predicted"/>
<evidence type="ECO:0000313" key="1">
    <source>
        <dbReference type="EMBL" id="EEF74990.1"/>
    </source>
</evidence>
<dbReference type="STRING" id="547042.BACCOPRO_00472"/>